<keyword evidence="3" id="KW-1133">Transmembrane helix</keyword>
<dbReference type="Gene3D" id="2.40.30.170">
    <property type="match status" value="1"/>
</dbReference>
<dbReference type="STRING" id="441119.SAMN04488047_10446"/>
<evidence type="ECO:0000313" key="6">
    <source>
        <dbReference type="Proteomes" id="UP000199356"/>
    </source>
</evidence>
<organism evidence="5 6">
    <name type="scientific">Tranquillimonas alkanivorans</name>
    <dbReference type="NCBI Taxonomy" id="441119"/>
    <lineage>
        <taxon>Bacteria</taxon>
        <taxon>Pseudomonadati</taxon>
        <taxon>Pseudomonadota</taxon>
        <taxon>Alphaproteobacteria</taxon>
        <taxon>Rhodobacterales</taxon>
        <taxon>Roseobacteraceae</taxon>
        <taxon>Tranquillimonas</taxon>
    </lineage>
</organism>
<dbReference type="Pfam" id="PF25954">
    <property type="entry name" value="Beta-barrel_RND_2"/>
    <property type="match status" value="1"/>
</dbReference>
<dbReference type="Gene3D" id="2.40.50.100">
    <property type="match status" value="1"/>
</dbReference>
<dbReference type="PANTHER" id="PTHR30469:SF29">
    <property type="entry name" value="BLR2860 PROTEIN"/>
    <property type="match status" value="1"/>
</dbReference>
<dbReference type="PANTHER" id="PTHR30469">
    <property type="entry name" value="MULTIDRUG RESISTANCE PROTEIN MDTA"/>
    <property type="match status" value="1"/>
</dbReference>
<evidence type="ECO:0000259" key="4">
    <source>
        <dbReference type="Pfam" id="PF25954"/>
    </source>
</evidence>
<keyword evidence="6" id="KW-1185">Reference proteome</keyword>
<name>A0A1I5NRF2_9RHOB</name>
<feature type="coiled-coil region" evidence="2">
    <location>
        <begin position="145"/>
        <end position="186"/>
    </location>
</feature>
<dbReference type="NCBIfam" id="TIGR01730">
    <property type="entry name" value="RND_mfp"/>
    <property type="match status" value="1"/>
</dbReference>
<keyword evidence="2" id="KW-0175">Coiled coil</keyword>
<reference evidence="5 6" key="1">
    <citation type="submission" date="2016-10" db="EMBL/GenBank/DDBJ databases">
        <authorList>
            <person name="de Groot N.N."/>
        </authorList>
    </citation>
    <scope>NUCLEOTIDE SEQUENCE [LARGE SCALE GENOMIC DNA]</scope>
    <source>
        <strain evidence="5 6">DSM 19547</strain>
    </source>
</reference>
<dbReference type="InterPro" id="IPR006143">
    <property type="entry name" value="RND_pump_MFP"/>
</dbReference>
<evidence type="ECO:0000256" key="1">
    <source>
        <dbReference type="ARBA" id="ARBA00009477"/>
    </source>
</evidence>
<dbReference type="Proteomes" id="UP000199356">
    <property type="component" value="Unassembled WGS sequence"/>
</dbReference>
<dbReference type="AlphaFoldDB" id="A0A1I5NRF2"/>
<proteinExistence type="inferred from homology"/>
<dbReference type="InterPro" id="IPR058792">
    <property type="entry name" value="Beta-barrel_RND_2"/>
</dbReference>
<gene>
    <name evidence="5" type="ORF">SAMN04488047_10446</name>
</gene>
<comment type="similarity">
    <text evidence="1">Belongs to the membrane fusion protein (MFP) (TC 8.A.1) family.</text>
</comment>
<evidence type="ECO:0000256" key="3">
    <source>
        <dbReference type="SAM" id="Phobius"/>
    </source>
</evidence>
<evidence type="ECO:0000313" key="5">
    <source>
        <dbReference type="EMBL" id="SFP24395.1"/>
    </source>
</evidence>
<accession>A0A1I5NRF2</accession>
<dbReference type="SUPFAM" id="SSF111369">
    <property type="entry name" value="HlyD-like secretion proteins"/>
    <property type="match status" value="2"/>
</dbReference>
<feature type="coiled-coil region" evidence="2">
    <location>
        <begin position="218"/>
        <end position="245"/>
    </location>
</feature>
<feature type="transmembrane region" description="Helical" evidence="3">
    <location>
        <begin position="29"/>
        <end position="46"/>
    </location>
</feature>
<dbReference type="GO" id="GO:1990281">
    <property type="term" value="C:efflux pump complex"/>
    <property type="evidence" value="ECO:0007669"/>
    <property type="project" value="TreeGrafter"/>
</dbReference>
<sequence>MCSTVSYLTLQRARTPPSRALQERAMKPFSILTALLVVAALYLLVFEREAVVAFARDGAPPEATADEAVLQDAAAAAVPVVAMRSQAQSIDSAVLVRGRTEAARQVDVRAETSGKITSEPLRKGAFVDEGEVLCRLDPGTREVALAEAAARLTEARATRPEAEARLAEAEARLREAEINQNAASKLSEGGFASQTRVASSEAAVESARAAVQSAKSGLQSVSAQVQSAEAAVAAAETELERLAIHAPFAGLLESDTAELGELMQPGGLCATVIRLDPIKLVGFVPETEVDRVEVGARAQARLASGREVAGTVTFLSRSADPDTRTFRVEVEAENAALSIRDGQTAEIVIQADGRSAHLLPQSALTLNDEGDLGVRLVRDGVARFAPVSILRDTTRGAWVAGLEDAVSVIVVGQEFVTDGVPVQASFREARP</sequence>
<keyword evidence="3" id="KW-0472">Membrane</keyword>
<dbReference type="Gene3D" id="1.10.287.470">
    <property type="entry name" value="Helix hairpin bin"/>
    <property type="match status" value="1"/>
</dbReference>
<dbReference type="Gene3D" id="2.40.420.20">
    <property type="match status" value="1"/>
</dbReference>
<dbReference type="GO" id="GO:0015562">
    <property type="term" value="F:efflux transmembrane transporter activity"/>
    <property type="evidence" value="ECO:0007669"/>
    <property type="project" value="TreeGrafter"/>
</dbReference>
<dbReference type="EMBL" id="FOXA01000004">
    <property type="protein sequence ID" value="SFP24395.1"/>
    <property type="molecule type" value="Genomic_DNA"/>
</dbReference>
<protein>
    <submittedName>
        <fullName evidence="5">Membrane fusion protein, multidrug efflux system</fullName>
    </submittedName>
</protein>
<keyword evidence="3" id="KW-0812">Transmembrane</keyword>
<feature type="domain" description="CusB-like beta-barrel" evidence="4">
    <location>
        <begin position="284"/>
        <end position="351"/>
    </location>
</feature>
<evidence type="ECO:0000256" key="2">
    <source>
        <dbReference type="SAM" id="Coils"/>
    </source>
</evidence>